<evidence type="ECO:0000313" key="9">
    <source>
        <dbReference type="Proteomes" id="UP000229847"/>
    </source>
</evidence>
<dbReference type="GO" id="GO:0005840">
    <property type="term" value="C:ribosome"/>
    <property type="evidence" value="ECO:0007669"/>
    <property type="project" value="UniProtKB-KW"/>
</dbReference>
<accession>A0A2H0BIQ5</accession>
<dbReference type="SUPFAM" id="SSF53137">
    <property type="entry name" value="Translational machinery components"/>
    <property type="match status" value="1"/>
</dbReference>
<dbReference type="CDD" id="cd00432">
    <property type="entry name" value="Ribosomal_L18_L5e"/>
    <property type="match status" value="1"/>
</dbReference>
<evidence type="ECO:0000256" key="3">
    <source>
        <dbReference type="ARBA" id="ARBA00022884"/>
    </source>
</evidence>
<sequence length="102" mass="11482">MTYKKSEQRKLRVRSKIKRLSSRPRLSVFRSNKLIYAQIIDDAKGVTLAAAKGKDSNKVGEEIAKKSLAKKIKNVVFDKGEYKYHGRVKALAEGARKGGLNF</sequence>
<evidence type="ECO:0000256" key="1">
    <source>
        <dbReference type="ARBA" id="ARBA00007116"/>
    </source>
</evidence>
<dbReference type="Proteomes" id="UP000229847">
    <property type="component" value="Unassembled WGS sequence"/>
</dbReference>
<dbReference type="EMBL" id="PCSW01000081">
    <property type="protein sequence ID" value="PIP57521.1"/>
    <property type="molecule type" value="Genomic_DNA"/>
</dbReference>
<evidence type="ECO:0000256" key="6">
    <source>
        <dbReference type="ARBA" id="ARBA00035197"/>
    </source>
</evidence>
<reference evidence="8 9" key="1">
    <citation type="submission" date="2017-09" db="EMBL/GenBank/DDBJ databases">
        <title>Depth-based differentiation of microbial function through sediment-hosted aquifers and enrichment of novel symbionts in the deep terrestrial subsurface.</title>
        <authorList>
            <person name="Probst A.J."/>
            <person name="Ladd B."/>
            <person name="Jarett J.K."/>
            <person name="Geller-Mcgrath D.E."/>
            <person name="Sieber C.M."/>
            <person name="Emerson J.B."/>
            <person name="Anantharaman K."/>
            <person name="Thomas B.C."/>
            <person name="Malmstrom R."/>
            <person name="Stieglmeier M."/>
            <person name="Klingl A."/>
            <person name="Woyke T."/>
            <person name="Ryan C.M."/>
            <person name="Banfield J.F."/>
        </authorList>
    </citation>
    <scope>NUCLEOTIDE SEQUENCE [LARGE SCALE GENOMIC DNA]</scope>
    <source>
        <strain evidence="8">CG22_combo_CG10-13_8_21_14_all_39_10</strain>
    </source>
</reference>
<dbReference type="GO" id="GO:0006412">
    <property type="term" value="P:translation"/>
    <property type="evidence" value="ECO:0007669"/>
    <property type="project" value="UniProtKB-UniRule"/>
</dbReference>
<dbReference type="PANTHER" id="PTHR12899">
    <property type="entry name" value="39S RIBOSOMAL PROTEIN L18, MITOCHONDRIAL"/>
    <property type="match status" value="1"/>
</dbReference>
<keyword evidence="2 7" id="KW-0699">rRNA-binding</keyword>
<dbReference type="AlphaFoldDB" id="A0A2H0BIQ5"/>
<evidence type="ECO:0000256" key="7">
    <source>
        <dbReference type="HAMAP-Rule" id="MF_01337"/>
    </source>
</evidence>
<name>A0A2H0BIQ5_9BACT</name>
<evidence type="ECO:0000256" key="5">
    <source>
        <dbReference type="ARBA" id="ARBA00023274"/>
    </source>
</evidence>
<keyword evidence="4 7" id="KW-0689">Ribosomal protein</keyword>
<dbReference type="GO" id="GO:0005737">
    <property type="term" value="C:cytoplasm"/>
    <property type="evidence" value="ECO:0007669"/>
    <property type="project" value="UniProtKB-ARBA"/>
</dbReference>
<dbReference type="Gene3D" id="3.30.420.100">
    <property type="match status" value="1"/>
</dbReference>
<gene>
    <name evidence="7" type="primary">rplR</name>
    <name evidence="8" type="ORF">COX03_02655</name>
</gene>
<comment type="caution">
    <text evidence="8">The sequence shown here is derived from an EMBL/GenBank/DDBJ whole genome shotgun (WGS) entry which is preliminary data.</text>
</comment>
<protein>
    <recommendedName>
        <fullName evidence="6 7">Large ribosomal subunit protein uL18</fullName>
    </recommendedName>
</protein>
<proteinExistence type="inferred from homology"/>
<keyword evidence="5 7" id="KW-0687">Ribonucleoprotein</keyword>
<comment type="subunit">
    <text evidence="7">Part of the 50S ribosomal subunit; part of the 5S rRNA/L5/L18/L25 subcomplex. Contacts the 5S and 23S rRNAs.</text>
</comment>
<dbReference type="GO" id="GO:0008097">
    <property type="term" value="F:5S rRNA binding"/>
    <property type="evidence" value="ECO:0007669"/>
    <property type="project" value="TreeGrafter"/>
</dbReference>
<dbReference type="GO" id="GO:0003735">
    <property type="term" value="F:structural constituent of ribosome"/>
    <property type="evidence" value="ECO:0007669"/>
    <property type="project" value="InterPro"/>
</dbReference>
<dbReference type="InterPro" id="IPR057268">
    <property type="entry name" value="Ribosomal_L18"/>
</dbReference>
<evidence type="ECO:0000256" key="2">
    <source>
        <dbReference type="ARBA" id="ARBA00022730"/>
    </source>
</evidence>
<evidence type="ECO:0000313" key="8">
    <source>
        <dbReference type="EMBL" id="PIP57521.1"/>
    </source>
</evidence>
<dbReference type="NCBIfam" id="TIGR00060">
    <property type="entry name" value="L18_bact"/>
    <property type="match status" value="1"/>
</dbReference>
<dbReference type="InterPro" id="IPR005484">
    <property type="entry name" value="Ribosomal_uL18_bac/plant/anim"/>
</dbReference>
<comment type="function">
    <text evidence="7">This is one of the proteins that bind and probably mediate the attachment of the 5S RNA into the large ribosomal subunit, where it forms part of the central protuberance.</text>
</comment>
<dbReference type="PANTHER" id="PTHR12899:SF3">
    <property type="entry name" value="LARGE RIBOSOMAL SUBUNIT PROTEIN UL18M"/>
    <property type="match status" value="1"/>
</dbReference>
<dbReference type="GO" id="GO:1990904">
    <property type="term" value="C:ribonucleoprotein complex"/>
    <property type="evidence" value="ECO:0007669"/>
    <property type="project" value="UniProtKB-KW"/>
</dbReference>
<dbReference type="InterPro" id="IPR004389">
    <property type="entry name" value="Ribosomal_uL18_bac-type"/>
</dbReference>
<keyword evidence="3 7" id="KW-0694">RNA-binding</keyword>
<comment type="similarity">
    <text evidence="1 7">Belongs to the universal ribosomal protein uL18 family.</text>
</comment>
<dbReference type="Pfam" id="PF00861">
    <property type="entry name" value="Ribosomal_L18p"/>
    <property type="match status" value="1"/>
</dbReference>
<evidence type="ECO:0000256" key="4">
    <source>
        <dbReference type="ARBA" id="ARBA00022980"/>
    </source>
</evidence>
<organism evidence="8 9">
    <name type="scientific">Candidatus Woesebacteria bacterium CG22_combo_CG10-13_8_21_14_all_39_10</name>
    <dbReference type="NCBI Taxonomy" id="1975059"/>
    <lineage>
        <taxon>Bacteria</taxon>
        <taxon>Candidatus Woeseibacteriota</taxon>
    </lineage>
</organism>
<dbReference type="HAMAP" id="MF_01337_B">
    <property type="entry name" value="Ribosomal_uL18_B"/>
    <property type="match status" value="1"/>
</dbReference>